<accession>A0A0U3LJL8</accession>
<comment type="catalytic activity">
    <reaction evidence="1">
        <text>(7,8-dihydropterin-6-yl)methyl diphosphate + 4-aminobenzoate = 7,8-dihydropteroate + diphosphate</text>
        <dbReference type="Rhea" id="RHEA:19949"/>
        <dbReference type="ChEBI" id="CHEBI:17836"/>
        <dbReference type="ChEBI" id="CHEBI:17839"/>
        <dbReference type="ChEBI" id="CHEBI:33019"/>
        <dbReference type="ChEBI" id="CHEBI:72950"/>
        <dbReference type="EC" id="2.5.1.15"/>
    </reaction>
</comment>
<dbReference type="GO" id="GO:0004156">
    <property type="term" value="F:dihydropteroate synthase activity"/>
    <property type="evidence" value="ECO:0007669"/>
    <property type="project" value="UniProtKB-EC"/>
</dbReference>
<keyword evidence="7 9" id="KW-0460">Magnesium</keyword>
<organism evidence="10 11">
    <name type="scientific">Roseateles depolymerans</name>
    <dbReference type="NCBI Taxonomy" id="76731"/>
    <lineage>
        <taxon>Bacteria</taxon>
        <taxon>Pseudomonadati</taxon>
        <taxon>Pseudomonadota</taxon>
        <taxon>Betaproteobacteria</taxon>
        <taxon>Burkholderiales</taxon>
        <taxon>Sphaerotilaceae</taxon>
        <taxon>Roseateles</taxon>
    </lineage>
</organism>
<comment type="cofactor">
    <cofactor evidence="2 9">
        <name>Mg(2+)</name>
        <dbReference type="ChEBI" id="CHEBI:18420"/>
    </cofactor>
</comment>
<dbReference type="AlphaFoldDB" id="A0A0U3LJL8"/>
<dbReference type="PROSITE" id="PS00792">
    <property type="entry name" value="DHPS_1"/>
    <property type="match status" value="1"/>
</dbReference>
<keyword evidence="11" id="KW-1185">Reference proteome</keyword>
<evidence type="ECO:0000256" key="6">
    <source>
        <dbReference type="ARBA" id="ARBA00022723"/>
    </source>
</evidence>
<dbReference type="GO" id="GO:0046656">
    <property type="term" value="P:folic acid biosynthetic process"/>
    <property type="evidence" value="ECO:0007669"/>
    <property type="project" value="UniProtKB-KW"/>
</dbReference>
<dbReference type="GO" id="GO:0005829">
    <property type="term" value="C:cytosol"/>
    <property type="evidence" value="ECO:0007669"/>
    <property type="project" value="TreeGrafter"/>
</dbReference>
<dbReference type="Proteomes" id="UP000060699">
    <property type="component" value="Chromosome"/>
</dbReference>
<dbReference type="PANTHER" id="PTHR20941:SF1">
    <property type="entry name" value="FOLIC ACID SYNTHESIS PROTEIN FOL1"/>
    <property type="match status" value="1"/>
</dbReference>
<sequence length="309" mass="33392">MNRPFSFGDCGVEGRPAPSACLEWSRPMSARQIWKTTRFDLDLSERPLVMGIVNVTPDSFSDGGLHDDPARAIDFCERLLGEDVDILDLGAESTRPGAPKVSADEEWHRLEPVLRAALSLGVPVSVDTSKTEVMRRALDLGVDIINDVMALRDEGAEALLAGHGSAGICLMHMRGDPTTMQQQALYTDVVAEVRDFLQQRLDSLAAHGVAFDRITLDPGYGFAKTAEQNIALQQRQAELLSLGRPLLVGWSRKSTLGAITGRAVDERLSASVAAALATVAQGARVVRVHDVAATVDALKVWQAFVRPTA</sequence>
<dbReference type="InterPro" id="IPR000489">
    <property type="entry name" value="Pterin-binding_dom"/>
</dbReference>
<keyword evidence="5 9" id="KW-0808">Transferase</keyword>
<evidence type="ECO:0000256" key="5">
    <source>
        <dbReference type="ARBA" id="ARBA00022679"/>
    </source>
</evidence>
<dbReference type="EC" id="2.5.1.15" evidence="4 9"/>
<name>A0A0U3LJL8_9BURK</name>
<dbReference type="SUPFAM" id="SSF51717">
    <property type="entry name" value="Dihydropteroate synthetase-like"/>
    <property type="match status" value="1"/>
</dbReference>
<dbReference type="InterPro" id="IPR011005">
    <property type="entry name" value="Dihydropteroate_synth-like_sf"/>
</dbReference>
<evidence type="ECO:0000313" key="10">
    <source>
        <dbReference type="EMBL" id="ALV06610.1"/>
    </source>
</evidence>
<dbReference type="GO" id="GO:0046872">
    <property type="term" value="F:metal ion binding"/>
    <property type="evidence" value="ECO:0007669"/>
    <property type="project" value="UniProtKB-KW"/>
</dbReference>
<comment type="function">
    <text evidence="9">Catalyzes the condensation of para-aminobenzoate (pABA) with 6-hydroxymethyl-7,8-dihydropterin diphosphate (DHPt-PP) to form 7,8-dihydropteroate (H2Pte), the immediate precursor of folate derivatives.</text>
</comment>
<dbReference type="InterPro" id="IPR006390">
    <property type="entry name" value="DHP_synth_dom"/>
</dbReference>
<dbReference type="CDD" id="cd00739">
    <property type="entry name" value="DHPS"/>
    <property type="match status" value="1"/>
</dbReference>
<evidence type="ECO:0000256" key="3">
    <source>
        <dbReference type="ARBA" id="ARBA00004763"/>
    </source>
</evidence>
<evidence type="ECO:0000256" key="1">
    <source>
        <dbReference type="ARBA" id="ARBA00000012"/>
    </source>
</evidence>
<dbReference type="InterPro" id="IPR045031">
    <property type="entry name" value="DHP_synth-like"/>
</dbReference>
<dbReference type="PANTHER" id="PTHR20941">
    <property type="entry name" value="FOLATE SYNTHESIS PROTEINS"/>
    <property type="match status" value="1"/>
</dbReference>
<reference evidence="10 11" key="1">
    <citation type="submission" date="2015-12" db="EMBL/GenBank/DDBJ databases">
        <title>Complete genome of Roseateles depolymerans KCTC 42856.</title>
        <authorList>
            <person name="Kim K.M."/>
        </authorList>
    </citation>
    <scope>NUCLEOTIDE SEQUENCE [LARGE SCALE GENOMIC DNA]</scope>
    <source>
        <strain evidence="10 11">KCTC 42856</strain>
    </source>
</reference>
<dbReference type="Pfam" id="PF00809">
    <property type="entry name" value="Pterin_bind"/>
    <property type="match status" value="1"/>
</dbReference>
<evidence type="ECO:0000256" key="8">
    <source>
        <dbReference type="ARBA" id="ARBA00022909"/>
    </source>
</evidence>
<keyword evidence="8 9" id="KW-0289">Folate biosynthesis</keyword>
<dbReference type="UniPathway" id="UPA00077">
    <property type="reaction ID" value="UER00156"/>
</dbReference>
<protein>
    <recommendedName>
        <fullName evidence="4 9">Dihydropteroate synthase</fullName>
        <shortName evidence="9">DHPS</shortName>
        <ecNumber evidence="4 9">2.5.1.15</ecNumber>
    </recommendedName>
    <alternativeName>
        <fullName evidence="9">Dihydropteroate pyrophosphorylase</fullName>
    </alternativeName>
</protein>
<gene>
    <name evidence="10" type="ORF">RD2015_2136</name>
</gene>
<evidence type="ECO:0000256" key="7">
    <source>
        <dbReference type="ARBA" id="ARBA00022842"/>
    </source>
</evidence>
<keyword evidence="6 9" id="KW-0479">Metal-binding</keyword>
<comment type="similarity">
    <text evidence="9">Belongs to the DHPS family.</text>
</comment>
<dbReference type="NCBIfam" id="TIGR01496">
    <property type="entry name" value="DHPS"/>
    <property type="match status" value="1"/>
</dbReference>
<proteinExistence type="inferred from homology"/>
<dbReference type="KEGG" id="rdp:RD2015_2136"/>
<dbReference type="GO" id="GO:0046654">
    <property type="term" value="P:tetrahydrofolate biosynthetic process"/>
    <property type="evidence" value="ECO:0007669"/>
    <property type="project" value="UniProtKB-UniPathway"/>
</dbReference>
<dbReference type="STRING" id="76731.RD2015_2136"/>
<evidence type="ECO:0000256" key="9">
    <source>
        <dbReference type="RuleBase" id="RU361205"/>
    </source>
</evidence>
<dbReference type="PATRIC" id="fig|76731.3.peg.2186"/>
<dbReference type="PROSITE" id="PS50972">
    <property type="entry name" value="PTERIN_BINDING"/>
    <property type="match status" value="1"/>
</dbReference>
<evidence type="ECO:0000256" key="2">
    <source>
        <dbReference type="ARBA" id="ARBA00001946"/>
    </source>
</evidence>
<dbReference type="EMBL" id="CP013729">
    <property type="protein sequence ID" value="ALV06610.1"/>
    <property type="molecule type" value="Genomic_DNA"/>
</dbReference>
<evidence type="ECO:0000256" key="4">
    <source>
        <dbReference type="ARBA" id="ARBA00012458"/>
    </source>
</evidence>
<evidence type="ECO:0000313" key="11">
    <source>
        <dbReference type="Proteomes" id="UP000060699"/>
    </source>
</evidence>
<comment type="pathway">
    <text evidence="3 9">Cofactor biosynthesis; tetrahydrofolate biosynthesis; 7,8-dihydrofolate from 2-amino-4-hydroxy-6-hydroxymethyl-7,8-dihydropteridine diphosphate and 4-aminobenzoate: step 1/2.</text>
</comment>
<dbReference type="Gene3D" id="3.20.20.20">
    <property type="entry name" value="Dihydropteroate synthase-like"/>
    <property type="match status" value="1"/>
</dbReference>